<comment type="domain">
    <text evidence="12">The twin CX3C motif contains 4 conserved Cys residues that form 2 disulfide bonds in the mitochondrial intermembrane space.</text>
</comment>
<evidence type="ECO:0000259" key="14">
    <source>
        <dbReference type="Pfam" id="PF02953"/>
    </source>
</evidence>
<dbReference type="InterPro" id="IPR004217">
    <property type="entry name" value="Tim10-like"/>
</dbReference>
<evidence type="ECO:0000256" key="5">
    <source>
        <dbReference type="ARBA" id="ARBA00022792"/>
    </source>
</evidence>
<dbReference type="GO" id="GO:0045039">
    <property type="term" value="P:protein insertion into mitochondrial inner membrane"/>
    <property type="evidence" value="ECO:0007669"/>
    <property type="project" value="UniProtKB-ARBA"/>
</dbReference>
<evidence type="ECO:0000313" key="16">
    <source>
        <dbReference type="Proteomes" id="UP000269793"/>
    </source>
</evidence>
<evidence type="ECO:0000256" key="3">
    <source>
        <dbReference type="ARBA" id="ARBA00022448"/>
    </source>
</evidence>
<evidence type="ECO:0000256" key="1">
    <source>
        <dbReference type="ARBA" id="ARBA00004137"/>
    </source>
</evidence>
<organism evidence="15 16">
    <name type="scientific">Malassezia restricta (strain ATCC 96810 / NBRC 103918 / CBS 7877)</name>
    <name type="common">Seborrheic dermatitis infection agent</name>
    <dbReference type="NCBI Taxonomy" id="425264"/>
    <lineage>
        <taxon>Eukaryota</taxon>
        <taxon>Fungi</taxon>
        <taxon>Dikarya</taxon>
        <taxon>Basidiomycota</taxon>
        <taxon>Ustilaginomycotina</taxon>
        <taxon>Malasseziomycetes</taxon>
        <taxon>Malasseziales</taxon>
        <taxon>Malasseziaceae</taxon>
        <taxon>Malassezia</taxon>
    </lineage>
</organism>
<keyword evidence="5 12" id="KW-0999">Mitochondrion inner membrane</keyword>
<dbReference type="AlphaFoldDB" id="A0A3G2S8Y2"/>
<comment type="function">
    <text evidence="12">Mitochondrial intermembrane chaperone that participates in the import and insertion of some multi-pass transmembrane proteins into the mitochondrial inner membrane. Also required for the transfer of beta-barrel precursors from the TOM complex to the sorting and assembly machinery (SAM complex) of the outer membrane. Acts as a chaperone-like protein that protects the hydrophobic precursors from aggregation and guide them through the mitochondrial intermembrane space.</text>
</comment>
<evidence type="ECO:0000256" key="13">
    <source>
        <dbReference type="SAM" id="MobiDB-lite"/>
    </source>
</evidence>
<dbReference type="GO" id="GO:0046872">
    <property type="term" value="F:metal ion binding"/>
    <property type="evidence" value="ECO:0007669"/>
    <property type="project" value="UniProtKB-KW"/>
</dbReference>
<keyword evidence="11 12" id="KW-0143">Chaperone</keyword>
<dbReference type="OrthoDB" id="7813104at2759"/>
<keyword evidence="7 12" id="KW-0653">Protein transport</keyword>
<keyword evidence="5 12" id="KW-0472">Membrane</keyword>
<comment type="subunit">
    <text evidence="12">Heterohexamer.</text>
</comment>
<evidence type="ECO:0000256" key="11">
    <source>
        <dbReference type="ARBA" id="ARBA00023186"/>
    </source>
</evidence>
<evidence type="ECO:0000256" key="12">
    <source>
        <dbReference type="RuleBase" id="RU367043"/>
    </source>
</evidence>
<name>A0A3G2S8Y2_MALR7</name>
<evidence type="ECO:0000256" key="6">
    <source>
        <dbReference type="ARBA" id="ARBA00022833"/>
    </source>
</evidence>
<dbReference type="GO" id="GO:0015031">
    <property type="term" value="P:protein transport"/>
    <property type="evidence" value="ECO:0007669"/>
    <property type="project" value="UniProtKB-KW"/>
</dbReference>
<proteinExistence type="inferred from homology"/>
<dbReference type="STRING" id="425264.A0A3G2S8Y2"/>
<evidence type="ECO:0000256" key="9">
    <source>
        <dbReference type="ARBA" id="ARBA00023128"/>
    </source>
</evidence>
<protein>
    <recommendedName>
        <fullName evidence="12">Mitochondrial import inner membrane translocase subunit</fullName>
    </recommendedName>
</protein>
<evidence type="ECO:0000313" key="15">
    <source>
        <dbReference type="EMBL" id="AYO44544.1"/>
    </source>
</evidence>
<sequence>MAFSFTGSKSQASATNEQKEALKQRVSTEIAMANAQQLISKATDKCYTKCVPTPGSSLSSKEQTCAERCLERYFEAFNIVSATYVRRIAAERASGALATEAA</sequence>
<keyword evidence="3 12" id="KW-0813">Transport</keyword>
<keyword evidence="16" id="KW-1185">Reference proteome</keyword>
<evidence type="ECO:0000256" key="8">
    <source>
        <dbReference type="ARBA" id="ARBA00023010"/>
    </source>
</evidence>
<feature type="domain" description="Tim10-like" evidence="14">
    <location>
        <begin position="25"/>
        <end position="84"/>
    </location>
</feature>
<evidence type="ECO:0000256" key="2">
    <source>
        <dbReference type="ARBA" id="ARBA00006720"/>
    </source>
</evidence>
<gene>
    <name evidence="15" type="primary">TIM13</name>
    <name evidence="15" type="ORF">DNF11_3594</name>
</gene>
<dbReference type="GO" id="GO:0042719">
    <property type="term" value="C:mitochondrial intermembrane space chaperone complex"/>
    <property type="evidence" value="ECO:0007669"/>
    <property type="project" value="UniProtKB-ARBA"/>
</dbReference>
<evidence type="ECO:0000256" key="7">
    <source>
        <dbReference type="ARBA" id="ARBA00022927"/>
    </source>
</evidence>
<keyword evidence="10 12" id="KW-1015">Disulfide bond</keyword>
<comment type="similarity">
    <text evidence="2 12">Belongs to the small Tim family.</text>
</comment>
<dbReference type="VEuPathDB" id="FungiDB:DNF11_3594"/>
<dbReference type="Pfam" id="PF02953">
    <property type="entry name" value="zf-Tim10_DDP"/>
    <property type="match status" value="1"/>
</dbReference>
<evidence type="ECO:0000256" key="10">
    <source>
        <dbReference type="ARBA" id="ARBA00023157"/>
    </source>
</evidence>
<keyword evidence="4" id="KW-0479">Metal-binding</keyword>
<dbReference type="InterPro" id="IPR035427">
    <property type="entry name" value="Tim10-like_dom_sf"/>
</dbReference>
<keyword evidence="8 12" id="KW-0811">Translocation</keyword>
<keyword evidence="6" id="KW-0862">Zinc</keyword>
<reference evidence="15 16" key="1">
    <citation type="submission" date="2018-10" db="EMBL/GenBank/DDBJ databases">
        <title>Complete genome sequence of Malassezia restricta CBS 7877.</title>
        <authorList>
            <person name="Morand S.C."/>
            <person name="Bertignac M."/>
            <person name="Iltis A."/>
            <person name="Kolder I."/>
            <person name="Pirovano W."/>
            <person name="Jourdain R."/>
            <person name="Clavaud C."/>
        </authorList>
    </citation>
    <scope>NUCLEOTIDE SEQUENCE [LARGE SCALE GENOMIC DNA]</scope>
    <source>
        <strain evidence="15 16">CBS 7877</strain>
    </source>
</reference>
<dbReference type="SUPFAM" id="SSF144122">
    <property type="entry name" value="Tim10-like"/>
    <property type="match status" value="1"/>
</dbReference>
<dbReference type="GO" id="GO:0005743">
    <property type="term" value="C:mitochondrial inner membrane"/>
    <property type="evidence" value="ECO:0007669"/>
    <property type="project" value="UniProtKB-SubCell"/>
</dbReference>
<evidence type="ECO:0000256" key="4">
    <source>
        <dbReference type="ARBA" id="ARBA00022723"/>
    </source>
</evidence>
<feature type="compositionally biased region" description="Polar residues" evidence="13">
    <location>
        <begin position="1"/>
        <end position="16"/>
    </location>
</feature>
<dbReference type="FunFam" id="1.10.287.810:FF:000001">
    <property type="entry name" value="mitochondrial import inner membrane translocase subunit TIM13"/>
    <property type="match status" value="1"/>
</dbReference>
<dbReference type="EMBL" id="CP033154">
    <property type="protein sequence ID" value="AYO44544.1"/>
    <property type="molecule type" value="Genomic_DNA"/>
</dbReference>
<accession>A0A3G2S8Y2</accession>
<dbReference type="Proteomes" id="UP000269793">
    <property type="component" value="Chromosome VII"/>
</dbReference>
<comment type="subcellular location">
    <subcellularLocation>
        <location evidence="1 12">Mitochondrion inner membrane</location>
        <topology evidence="1 12">Peripheral membrane protein</topology>
        <orientation evidence="1 12">Intermembrane side</orientation>
    </subcellularLocation>
</comment>
<feature type="region of interest" description="Disordered" evidence="13">
    <location>
        <begin position="1"/>
        <end position="23"/>
    </location>
</feature>
<keyword evidence="9 12" id="KW-0496">Mitochondrion</keyword>
<dbReference type="Gene3D" id="1.10.287.810">
    <property type="entry name" value="Mitochondrial import inner membrane translocase subunit tim13 like domains"/>
    <property type="match status" value="1"/>
</dbReference>